<sequence>KHIRDYWEKKVSESGKKARNTLQRIIKTTLNDKGVKNNEERELQA</sequence>
<reference evidence="1" key="1">
    <citation type="journal article" date="2014" name="Front. Microbiol.">
        <title>High frequency of phylogenetically diverse reductive dehalogenase-homologous genes in deep subseafloor sedimentary metagenomes.</title>
        <authorList>
            <person name="Kawai M."/>
            <person name="Futagami T."/>
            <person name="Toyoda A."/>
            <person name="Takaki Y."/>
            <person name="Nishi S."/>
            <person name="Hori S."/>
            <person name="Arai W."/>
            <person name="Tsubouchi T."/>
            <person name="Morono Y."/>
            <person name="Uchiyama I."/>
            <person name="Ito T."/>
            <person name="Fujiyama A."/>
            <person name="Inagaki F."/>
            <person name="Takami H."/>
        </authorList>
    </citation>
    <scope>NUCLEOTIDE SEQUENCE</scope>
    <source>
        <strain evidence="1">Expedition CK06-06</strain>
    </source>
</reference>
<organism evidence="1">
    <name type="scientific">marine sediment metagenome</name>
    <dbReference type="NCBI Taxonomy" id="412755"/>
    <lineage>
        <taxon>unclassified sequences</taxon>
        <taxon>metagenomes</taxon>
        <taxon>ecological metagenomes</taxon>
    </lineage>
</organism>
<proteinExistence type="predicted"/>
<name>X1UEJ7_9ZZZZ</name>
<comment type="caution">
    <text evidence="1">The sequence shown here is derived from an EMBL/GenBank/DDBJ whole genome shotgun (WGS) entry which is preliminary data.</text>
</comment>
<accession>X1UEJ7</accession>
<gene>
    <name evidence="1" type="ORF">S12H4_44634</name>
</gene>
<feature type="non-terminal residue" evidence="1">
    <location>
        <position position="1"/>
    </location>
</feature>
<evidence type="ECO:0000313" key="1">
    <source>
        <dbReference type="EMBL" id="GAJ15944.1"/>
    </source>
</evidence>
<dbReference type="AlphaFoldDB" id="X1UEJ7"/>
<dbReference type="EMBL" id="BARW01027520">
    <property type="protein sequence ID" value="GAJ15944.1"/>
    <property type="molecule type" value="Genomic_DNA"/>
</dbReference>
<protein>
    <submittedName>
        <fullName evidence="1">Uncharacterized protein</fullName>
    </submittedName>
</protein>